<reference evidence="2" key="1">
    <citation type="journal article" date="2014" name="Int. J. Syst. Evol. Microbiol.">
        <title>Complete genome sequence of Corynebacterium casei LMG S-19264T (=DSM 44701T), isolated from a smear-ripened cheese.</title>
        <authorList>
            <consortium name="US DOE Joint Genome Institute (JGI-PGF)"/>
            <person name="Walter F."/>
            <person name="Albersmeier A."/>
            <person name="Kalinowski J."/>
            <person name="Ruckert C."/>
        </authorList>
    </citation>
    <scope>NUCLEOTIDE SEQUENCE</scope>
    <source>
        <strain evidence="2">JCM 18487</strain>
    </source>
</reference>
<dbReference type="EMBL" id="BMOY01000071">
    <property type="protein sequence ID" value="GGJ14315.1"/>
    <property type="molecule type" value="Genomic_DNA"/>
</dbReference>
<dbReference type="Pfam" id="PF17295">
    <property type="entry name" value="DUF5348"/>
    <property type="match status" value="1"/>
</dbReference>
<proteinExistence type="predicted"/>
<dbReference type="InterPro" id="IPR035255">
    <property type="entry name" value="DUF5348"/>
</dbReference>
<accession>A0A917KHX2</accession>
<evidence type="ECO:0000313" key="2">
    <source>
        <dbReference type="EMBL" id="GGJ14315.1"/>
    </source>
</evidence>
<evidence type="ECO:0000313" key="3">
    <source>
        <dbReference type="Proteomes" id="UP000637695"/>
    </source>
</evidence>
<gene>
    <name evidence="2" type="ORF">GCM10010885_24510</name>
</gene>
<evidence type="ECO:0000259" key="1">
    <source>
        <dbReference type="Pfam" id="PF17295"/>
    </source>
</evidence>
<dbReference type="RefSeq" id="WP_188883481.1">
    <property type="nucleotide sequence ID" value="NZ_BMOY01000071.1"/>
</dbReference>
<dbReference type="Proteomes" id="UP000637695">
    <property type="component" value="Unassembled WGS sequence"/>
</dbReference>
<comment type="caution">
    <text evidence="2">The sequence shown here is derived from an EMBL/GenBank/DDBJ whole genome shotgun (WGS) entry which is preliminary data.</text>
</comment>
<sequence length="80" mass="9210">MKRGSLVYTPAYDRWTFESPAFTYDLHCGDVLDLRVGGHYISCRLELGPRGWYVVIPDPKLRSRTTFLLSSGTRYIARLP</sequence>
<reference evidence="2" key="2">
    <citation type="submission" date="2020-09" db="EMBL/GenBank/DDBJ databases">
        <authorList>
            <person name="Sun Q."/>
            <person name="Ohkuma M."/>
        </authorList>
    </citation>
    <scope>NUCLEOTIDE SEQUENCE</scope>
    <source>
        <strain evidence="2">JCM 18487</strain>
    </source>
</reference>
<organism evidence="2 3">
    <name type="scientific">Alicyclobacillus cellulosilyticus</name>
    <dbReference type="NCBI Taxonomy" id="1003997"/>
    <lineage>
        <taxon>Bacteria</taxon>
        <taxon>Bacillati</taxon>
        <taxon>Bacillota</taxon>
        <taxon>Bacilli</taxon>
        <taxon>Bacillales</taxon>
        <taxon>Alicyclobacillaceae</taxon>
        <taxon>Alicyclobacillus</taxon>
    </lineage>
</organism>
<dbReference type="Gene3D" id="2.40.10.390">
    <property type="match status" value="1"/>
</dbReference>
<dbReference type="AlphaFoldDB" id="A0A917KHX2"/>
<protein>
    <recommendedName>
        <fullName evidence="1">DUF5348 domain-containing protein</fullName>
    </recommendedName>
</protein>
<keyword evidence="3" id="KW-1185">Reference proteome</keyword>
<name>A0A917KHX2_9BACL</name>
<feature type="domain" description="DUF5348" evidence="1">
    <location>
        <begin position="4"/>
        <end position="56"/>
    </location>
</feature>